<reference evidence="1 2" key="1">
    <citation type="submission" date="2018-10" db="EMBL/GenBank/DDBJ databases">
        <title>Genome sequencing of Mucilaginibacter sp. HYN0043.</title>
        <authorList>
            <person name="Kim M."/>
            <person name="Yi H."/>
        </authorList>
    </citation>
    <scope>NUCLEOTIDE SEQUENCE [LARGE SCALE GENOMIC DNA]</scope>
    <source>
        <strain evidence="1 2">HYN0043</strain>
    </source>
</reference>
<dbReference type="KEGG" id="muh:HYN43_025950"/>
<dbReference type="RefSeq" id="WP_119406786.1">
    <property type="nucleotide sequence ID" value="NZ_CP032869.1"/>
</dbReference>
<proteinExistence type="predicted"/>
<sequence>MEKIKKYSFWGCLLIGTILSTCKKPYNPGVITAPNSYFVVEGMINNGNDSTIVKLSKTVNISSSVKTNGVDNCTVQVEAEGGSTILLTPQGNGYYVAPRLSLDASKKYRLHIVTGDNKEYASDYVEVKKTQPIDSIGFTVKNNTLQVYANTHDATNSTRYYRWAYEEAWRFHARYQSSYMVDQVIKGVVPRTVAEQNYYCFAGDKSTTIVLGSSAKLSQDVIFQQPITTIAATSEKIEMRYTILLKQYALTKEAYQFWENLKKNTEQLGSIFDAQPSQLTGNVHNLKDATEPVIGYISVTNIQTKRVFIDNTDIPREWTATYPYDCGPADSALFVNPKTKEDDVKNLIVNGTGVPILDITQARSIIGFTYSTIECTDCRIRGRVQAPSFWTEKK</sequence>
<name>A0A494W448_9SPHI</name>
<keyword evidence="2" id="KW-1185">Reference proteome</keyword>
<accession>A0A494W448</accession>
<organism evidence="1 2">
    <name type="scientific">Mucilaginibacter celer</name>
    <dbReference type="NCBI Taxonomy" id="2305508"/>
    <lineage>
        <taxon>Bacteria</taxon>
        <taxon>Pseudomonadati</taxon>
        <taxon>Bacteroidota</taxon>
        <taxon>Sphingobacteriia</taxon>
        <taxon>Sphingobacteriales</taxon>
        <taxon>Sphingobacteriaceae</taxon>
        <taxon>Mucilaginibacter</taxon>
    </lineage>
</organism>
<evidence type="ECO:0000313" key="1">
    <source>
        <dbReference type="EMBL" id="AYL98513.1"/>
    </source>
</evidence>
<dbReference type="InterPro" id="IPR025345">
    <property type="entry name" value="DUF4249"/>
</dbReference>
<dbReference type="OrthoDB" id="1062680at2"/>
<protein>
    <submittedName>
        <fullName evidence="1">DUF4249 family protein</fullName>
    </submittedName>
</protein>
<evidence type="ECO:0000313" key="2">
    <source>
        <dbReference type="Proteomes" id="UP000270046"/>
    </source>
</evidence>
<gene>
    <name evidence="1" type="ORF">HYN43_025950</name>
</gene>
<dbReference type="Proteomes" id="UP000270046">
    <property type="component" value="Chromosome"/>
</dbReference>
<dbReference type="Pfam" id="PF14054">
    <property type="entry name" value="DUF4249"/>
    <property type="match status" value="1"/>
</dbReference>
<dbReference type="EMBL" id="CP032869">
    <property type="protein sequence ID" value="AYL98513.1"/>
    <property type="molecule type" value="Genomic_DNA"/>
</dbReference>
<dbReference type="AlphaFoldDB" id="A0A494W448"/>